<comment type="caution">
    <text evidence="2">The sequence shown here is derived from an EMBL/GenBank/DDBJ whole genome shotgun (WGS) entry which is preliminary data.</text>
</comment>
<protein>
    <submittedName>
        <fullName evidence="2">Uncharacterized protein</fullName>
    </submittedName>
</protein>
<proteinExistence type="predicted"/>
<reference evidence="2" key="1">
    <citation type="journal article" date="2020" name="mSystems">
        <title>Genome- and Community-Level Interaction Insights into Carbon Utilization and Element Cycling Functions of Hydrothermarchaeota in Hydrothermal Sediment.</title>
        <authorList>
            <person name="Zhou Z."/>
            <person name="Liu Y."/>
            <person name="Xu W."/>
            <person name="Pan J."/>
            <person name="Luo Z.H."/>
            <person name="Li M."/>
        </authorList>
    </citation>
    <scope>NUCLEOTIDE SEQUENCE [LARGE SCALE GENOMIC DNA]</scope>
    <source>
        <strain evidence="2">SpSt-508</strain>
    </source>
</reference>
<evidence type="ECO:0000313" key="2">
    <source>
        <dbReference type="EMBL" id="HGT40797.1"/>
    </source>
</evidence>
<keyword evidence="1" id="KW-1133">Transmembrane helix</keyword>
<organism evidence="2">
    <name type="scientific">Schlesneria paludicola</name>
    <dbReference type="NCBI Taxonomy" id="360056"/>
    <lineage>
        <taxon>Bacteria</taxon>
        <taxon>Pseudomonadati</taxon>
        <taxon>Planctomycetota</taxon>
        <taxon>Planctomycetia</taxon>
        <taxon>Planctomycetales</taxon>
        <taxon>Planctomycetaceae</taxon>
        <taxon>Schlesneria</taxon>
    </lineage>
</organism>
<evidence type="ECO:0000256" key="1">
    <source>
        <dbReference type="SAM" id="Phobius"/>
    </source>
</evidence>
<keyword evidence="1" id="KW-0812">Transmembrane</keyword>
<sequence>MPHHVKSSAALVLGMLTGMVLTAFVEALGHVVYPPPEGMDPRQQHVLRNDLRTAPVGVLMFLLAAWAIGPFCGAWVAVRLQPGHRMWPAWLLGGFFLLGGMVNLWAVPHPVWVNAIGVLEFLPCAWLGGRLAHQHLEGVEP</sequence>
<keyword evidence="1" id="KW-0472">Membrane</keyword>
<feature type="transmembrane region" description="Helical" evidence="1">
    <location>
        <begin position="53"/>
        <end position="77"/>
    </location>
</feature>
<accession>A0A7C4LQB2</accession>
<dbReference type="AlphaFoldDB" id="A0A7C4LQB2"/>
<gene>
    <name evidence="2" type="ORF">ENS64_16250</name>
</gene>
<dbReference type="EMBL" id="DSVQ01000018">
    <property type="protein sequence ID" value="HGT40797.1"/>
    <property type="molecule type" value="Genomic_DNA"/>
</dbReference>
<feature type="transmembrane region" description="Helical" evidence="1">
    <location>
        <begin position="89"/>
        <end position="106"/>
    </location>
</feature>
<feature type="transmembrane region" description="Helical" evidence="1">
    <location>
        <begin position="12"/>
        <end position="33"/>
    </location>
</feature>
<name>A0A7C4LQB2_9PLAN</name>